<organism evidence="2 3">
    <name type="scientific">Sphingomonas kyeonggiensis</name>
    <dbReference type="NCBI Taxonomy" id="1268553"/>
    <lineage>
        <taxon>Bacteria</taxon>
        <taxon>Pseudomonadati</taxon>
        <taxon>Pseudomonadota</taxon>
        <taxon>Alphaproteobacteria</taxon>
        <taxon>Sphingomonadales</taxon>
        <taxon>Sphingomonadaceae</taxon>
        <taxon>Sphingomonas</taxon>
    </lineage>
</organism>
<evidence type="ECO:0000313" key="2">
    <source>
        <dbReference type="EMBL" id="MBB4096577.1"/>
    </source>
</evidence>
<dbReference type="EMBL" id="JACIEH010000001">
    <property type="protein sequence ID" value="MBB4096577.1"/>
    <property type="molecule type" value="Genomic_DNA"/>
</dbReference>
<reference evidence="2 3" key="1">
    <citation type="submission" date="2020-08" db="EMBL/GenBank/DDBJ databases">
        <title>Genomic Encyclopedia of Type Strains, Phase IV (KMG-IV): sequencing the most valuable type-strain genomes for metagenomic binning, comparative biology and taxonomic classification.</title>
        <authorList>
            <person name="Goeker M."/>
        </authorList>
    </citation>
    <scope>NUCLEOTIDE SEQUENCE [LARGE SCALE GENOMIC DNA]</scope>
    <source>
        <strain evidence="2 3">DSM 101806</strain>
    </source>
</reference>
<name>A0A7W6NUQ0_9SPHN</name>
<sequence length="38" mass="4586">MKIRVHVMSDADSLHDADEQHQHHSYDEREIPLCEKER</sequence>
<keyword evidence="3" id="KW-1185">Reference proteome</keyword>
<feature type="compositionally biased region" description="Basic and acidic residues" evidence="1">
    <location>
        <begin position="7"/>
        <end position="38"/>
    </location>
</feature>
<evidence type="ECO:0000256" key="1">
    <source>
        <dbReference type="SAM" id="MobiDB-lite"/>
    </source>
</evidence>
<gene>
    <name evidence="2" type="ORF">GGR46_000110</name>
</gene>
<protein>
    <submittedName>
        <fullName evidence="2">Uncharacterized protein</fullName>
    </submittedName>
</protein>
<comment type="caution">
    <text evidence="2">The sequence shown here is derived from an EMBL/GenBank/DDBJ whole genome shotgun (WGS) entry which is preliminary data.</text>
</comment>
<proteinExistence type="predicted"/>
<feature type="region of interest" description="Disordered" evidence="1">
    <location>
        <begin position="1"/>
        <end position="38"/>
    </location>
</feature>
<dbReference type="AlphaFoldDB" id="A0A7W6NUQ0"/>
<evidence type="ECO:0000313" key="3">
    <source>
        <dbReference type="Proteomes" id="UP000557392"/>
    </source>
</evidence>
<accession>A0A7W6NUQ0</accession>
<dbReference type="Proteomes" id="UP000557392">
    <property type="component" value="Unassembled WGS sequence"/>
</dbReference>